<dbReference type="EC" id="7.1.1.2" evidence="4 17"/>
<gene>
    <name evidence="19" type="primary">ND4</name>
</gene>
<dbReference type="AlphaFoldDB" id="A0A1E1GJ76"/>
<dbReference type="GO" id="GO:0031966">
    <property type="term" value="C:mitochondrial membrane"/>
    <property type="evidence" value="ECO:0007669"/>
    <property type="project" value="UniProtKB-SubCell"/>
</dbReference>
<evidence type="ECO:0000256" key="2">
    <source>
        <dbReference type="ARBA" id="ARBA00004225"/>
    </source>
</evidence>
<dbReference type="GO" id="GO:0015990">
    <property type="term" value="P:electron transport coupled proton transport"/>
    <property type="evidence" value="ECO:0007669"/>
    <property type="project" value="TreeGrafter"/>
</dbReference>
<comment type="similarity">
    <text evidence="3 17">Belongs to the complex I subunit 4 family.</text>
</comment>
<evidence type="ECO:0000256" key="3">
    <source>
        <dbReference type="ARBA" id="ARBA00009025"/>
    </source>
</evidence>
<feature type="transmembrane region" description="Helical" evidence="17">
    <location>
        <begin position="253"/>
        <end position="275"/>
    </location>
</feature>
<evidence type="ECO:0000256" key="5">
    <source>
        <dbReference type="ARBA" id="ARBA00021006"/>
    </source>
</evidence>
<feature type="transmembrane region" description="Helical" evidence="17">
    <location>
        <begin position="77"/>
        <end position="95"/>
    </location>
</feature>
<comment type="catalytic activity">
    <reaction evidence="16 17">
        <text>a ubiquinone + NADH + 5 H(+)(in) = a ubiquinol + NAD(+) + 4 H(+)(out)</text>
        <dbReference type="Rhea" id="RHEA:29091"/>
        <dbReference type="Rhea" id="RHEA-COMP:9565"/>
        <dbReference type="Rhea" id="RHEA-COMP:9566"/>
        <dbReference type="ChEBI" id="CHEBI:15378"/>
        <dbReference type="ChEBI" id="CHEBI:16389"/>
        <dbReference type="ChEBI" id="CHEBI:17976"/>
        <dbReference type="ChEBI" id="CHEBI:57540"/>
        <dbReference type="ChEBI" id="CHEBI:57945"/>
        <dbReference type="EC" id="7.1.1.2"/>
    </reaction>
</comment>
<feature type="transmembrane region" description="Helical" evidence="17">
    <location>
        <begin position="7"/>
        <end position="34"/>
    </location>
</feature>
<keyword evidence="6 17" id="KW-0813">Transport</keyword>
<evidence type="ECO:0000256" key="9">
    <source>
        <dbReference type="ARBA" id="ARBA00022967"/>
    </source>
</evidence>
<comment type="function">
    <text evidence="1">Core subunit of the mitochondrial membrane respiratory chain NADH dehydrogenase (Complex I) that is believed to belong to the minimal assembly required for catalysis. Complex I functions in the transfer of electrons from NADH to the respiratory chain. The immediate electron acceptor for the enzyme is believed to be ubiquinone.</text>
</comment>
<dbReference type="PANTHER" id="PTHR43507:SF20">
    <property type="entry name" value="NADH-UBIQUINONE OXIDOREDUCTASE CHAIN 4"/>
    <property type="match status" value="1"/>
</dbReference>
<evidence type="ECO:0000256" key="12">
    <source>
        <dbReference type="ARBA" id="ARBA00023027"/>
    </source>
</evidence>
<dbReference type="GO" id="GO:0003954">
    <property type="term" value="F:NADH dehydrogenase activity"/>
    <property type="evidence" value="ECO:0007669"/>
    <property type="project" value="TreeGrafter"/>
</dbReference>
<feature type="transmembrane region" description="Helical" evidence="17">
    <location>
        <begin position="223"/>
        <end position="246"/>
    </location>
</feature>
<feature type="transmembrane region" description="Helical" evidence="17">
    <location>
        <begin position="166"/>
        <end position="187"/>
    </location>
</feature>
<organism evidence="19">
    <name type="scientific">Wuchereria bancrofti</name>
    <dbReference type="NCBI Taxonomy" id="6293"/>
    <lineage>
        <taxon>Eukaryota</taxon>
        <taxon>Metazoa</taxon>
        <taxon>Ecdysozoa</taxon>
        <taxon>Nematoda</taxon>
        <taxon>Chromadorea</taxon>
        <taxon>Rhabditida</taxon>
        <taxon>Spirurina</taxon>
        <taxon>Spiruromorpha</taxon>
        <taxon>Filarioidea</taxon>
        <taxon>Onchocercidae</taxon>
        <taxon>Wuchereria</taxon>
    </lineage>
</organism>
<dbReference type="GO" id="GO:0042773">
    <property type="term" value="P:ATP synthesis coupled electron transport"/>
    <property type="evidence" value="ECO:0007669"/>
    <property type="project" value="InterPro"/>
</dbReference>
<evidence type="ECO:0000256" key="1">
    <source>
        <dbReference type="ARBA" id="ARBA00003257"/>
    </source>
</evidence>
<evidence type="ECO:0000256" key="15">
    <source>
        <dbReference type="ARBA" id="ARBA00023136"/>
    </source>
</evidence>
<evidence type="ECO:0000313" key="19">
    <source>
        <dbReference type="EMBL" id="BAV82915.1"/>
    </source>
</evidence>
<feature type="transmembrane region" description="Helical" evidence="17">
    <location>
        <begin position="357"/>
        <end position="384"/>
    </location>
</feature>
<keyword evidence="12 17" id="KW-0520">NAD</keyword>
<comment type="function">
    <text evidence="17">Core subunit of the mitochondrial membrane respiratory chain NADH dehydrogenase (Complex I) which catalyzes electron transfer from NADH through the respiratory chain, using ubiquinone as an electron acceptor. Essential for the catalytic activity and assembly of complex I.</text>
</comment>
<evidence type="ECO:0000256" key="10">
    <source>
        <dbReference type="ARBA" id="ARBA00022982"/>
    </source>
</evidence>
<feature type="transmembrane region" description="Helical" evidence="17">
    <location>
        <begin position="281"/>
        <end position="304"/>
    </location>
</feature>
<dbReference type="GO" id="GO:0048039">
    <property type="term" value="F:ubiquinone binding"/>
    <property type="evidence" value="ECO:0007669"/>
    <property type="project" value="TreeGrafter"/>
</dbReference>
<sequence length="416" mass="49099">MCLFFFVVYLFFFVVLLFFFSPFLFFVFFSFFVLLGFFDCSWCGCFFFFDSFNFVFLSFMSVFILGFVCVSEVLGGLVFYSCLIVFFSICFFYSGSFLSLYIFYELTMLPVLFCLLGYGRQVEKISACYYLVFYTLFFGMPFLFFFSHVFNFFNFVYYDFFISYELVFLLSLCFLVKFPVYFLHVWLPKVHVEAPTSASMVLAGVMLKLGGAGFYRVSKSLNFFGLELLIFFSLVGMVFCSFICMFQSDCKSLAAYSSICHMGFVLLSEVSMLYYGKSMALVMMLSHGYTSVLMFYFIGEFYHIASSRLIYYLRGYFNVSMLFCLFFCLTMVSNFGFPSSISFFSEYMMLNWFSSVFYFGVFFLFVYYLVSFYYSVYVMVCFMIGNKVSYVCDSRVVFCLPLLFMVYNFFWFIFVI</sequence>
<dbReference type="InterPro" id="IPR003918">
    <property type="entry name" value="NADH_UbQ_OxRdtase"/>
</dbReference>
<keyword evidence="7 17" id="KW-0679">Respiratory chain</keyword>
<proteinExistence type="inferred from homology"/>
<evidence type="ECO:0000256" key="7">
    <source>
        <dbReference type="ARBA" id="ARBA00022660"/>
    </source>
</evidence>
<feature type="transmembrane region" description="Helical" evidence="17">
    <location>
        <begin position="127"/>
        <end position="146"/>
    </location>
</feature>
<geneLocation type="mitochondrion" evidence="19"/>
<accession>A0A1E1GJ76</accession>
<evidence type="ECO:0000256" key="8">
    <source>
        <dbReference type="ARBA" id="ARBA00022692"/>
    </source>
</evidence>
<feature type="domain" description="NADH:quinone oxidoreductase/Mrp antiporter transmembrane" evidence="18">
    <location>
        <begin position="94"/>
        <end position="363"/>
    </location>
</feature>
<evidence type="ECO:0000259" key="18">
    <source>
        <dbReference type="Pfam" id="PF00361"/>
    </source>
</evidence>
<evidence type="ECO:0000256" key="4">
    <source>
        <dbReference type="ARBA" id="ARBA00012944"/>
    </source>
</evidence>
<evidence type="ECO:0000256" key="17">
    <source>
        <dbReference type="RuleBase" id="RU003297"/>
    </source>
</evidence>
<evidence type="ECO:0000256" key="11">
    <source>
        <dbReference type="ARBA" id="ARBA00022989"/>
    </source>
</evidence>
<keyword evidence="15 17" id="KW-0472">Membrane</keyword>
<dbReference type="Pfam" id="PF00361">
    <property type="entry name" value="Proton_antipo_M"/>
    <property type="match status" value="1"/>
</dbReference>
<dbReference type="InterPro" id="IPR001750">
    <property type="entry name" value="ND/Mrp_TM"/>
</dbReference>
<keyword evidence="8 17" id="KW-0812">Transmembrane</keyword>
<keyword evidence="10 17" id="KW-0249">Electron transport</keyword>
<keyword evidence="14 17" id="KW-0496">Mitochondrion</keyword>
<keyword evidence="13 17" id="KW-0830">Ubiquinone</keyword>
<comment type="subcellular location">
    <subcellularLocation>
        <location evidence="2 17">Mitochondrion membrane</location>
        <topology evidence="2 17">Multi-pass membrane protein</topology>
    </subcellularLocation>
</comment>
<feature type="transmembrane region" description="Helical" evidence="17">
    <location>
        <begin position="101"/>
        <end position="118"/>
    </location>
</feature>
<keyword evidence="9" id="KW-1278">Translocase</keyword>
<dbReference type="PRINTS" id="PR01437">
    <property type="entry name" value="NUOXDRDTASE4"/>
</dbReference>
<dbReference type="EMBL" id="AP017705">
    <property type="protein sequence ID" value="BAV82915.1"/>
    <property type="molecule type" value="Genomic_DNA"/>
</dbReference>
<reference evidence="19" key="1">
    <citation type="submission" date="2016-10" db="EMBL/GenBank/DDBJ databases">
        <title>Complete mitochondrial genomes of 50 helminths species.</title>
        <authorList>
            <person name="Kikuchi T."/>
            <person name="Holroyd N."/>
            <person name="Berriman M."/>
        </authorList>
    </citation>
    <scope>NUCLEOTIDE SEQUENCE</scope>
</reference>
<keyword evidence="11 17" id="KW-1133">Transmembrane helix</keyword>
<feature type="transmembrane region" description="Helical" evidence="17">
    <location>
        <begin position="396"/>
        <end position="414"/>
    </location>
</feature>
<evidence type="ECO:0000256" key="16">
    <source>
        <dbReference type="ARBA" id="ARBA00049551"/>
    </source>
</evidence>
<feature type="transmembrane region" description="Helical" evidence="17">
    <location>
        <begin position="46"/>
        <end position="70"/>
    </location>
</feature>
<dbReference type="PANTHER" id="PTHR43507">
    <property type="entry name" value="NADH-UBIQUINONE OXIDOREDUCTASE CHAIN 4"/>
    <property type="match status" value="1"/>
</dbReference>
<evidence type="ECO:0000256" key="13">
    <source>
        <dbReference type="ARBA" id="ARBA00023075"/>
    </source>
</evidence>
<feature type="transmembrane region" description="Helical" evidence="17">
    <location>
        <begin position="199"/>
        <end position="217"/>
    </location>
</feature>
<evidence type="ECO:0000256" key="6">
    <source>
        <dbReference type="ARBA" id="ARBA00022448"/>
    </source>
</evidence>
<evidence type="ECO:0000256" key="14">
    <source>
        <dbReference type="ARBA" id="ARBA00023128"/>
    </source>
</evidence>
<dbReference type="GO" id="GO:0008137">
    <property type="term" value="F:NADH dehydrogenase (ubiquinone) activity"/>
    <property type="evidence" value="ECO:0007669"/>
    <property type="project" value="UniProtKB-UniRule"/>
</dbReference>
<feature type="transmembrane region" description="Helical" evidence="17">
    <location>
        <begin position="316"/>
        <end position="337"/>
    </location>
</feature>
<protein>
    <recommendedName>
        <fullName evidence="5 17">NADH-ubiquinone oxidoreductase chain 4</fullName>
        <ecNumber evidence="4 17">7.1.1.2</ecNumber>
    </recommendedName>
</protein>
<name>A0A1E1GJ76_WUCBA</name>